<accession>A0A2N6JZW7</accession>
<evidence type="ECO:0000256" key="1">
    <source>
        <dbReference type="ARBA" id="ARBA00022801"/>
    </source>
</evidence>
<keyword evidence="1" id="KW-0378">Hydrolase</keyword>
<dbReference type="GO" id="GO:0016787">
    <property type="term" value="F:hydrolase activity"/>
    <property type="evidence" value="ECO:0007669"/>
    <property type="project" value="UniProtKB-KW"/>
</dbReference>
<gene>
    <name evidence="4" type="ORF">CEN44_18405</name>
</gene>
<evidence type="ECO:0000313" key="5">
    <source>
        <dbReference type="Proteomes" id="UP000235036"/>
    </source>
</evidence>
<comment type="caution">
    <text evidence="4">The sequence shown here is derived from an EMBL/GenBank/DDBJ whole genome shotgun (WGS) entry which is preliminary data.</text>
</comment>
<name>A0A2N6JZW7_FISMU</name>
<sequence>MARNEKDYQKIKANLIWLRLGLFYLLAAVPFWLHPSVTAQQNTKLLPFFDHEDNPVPVGYPTGQQLDISPPAPKLNAFDQAVLNICGAMGTRVSPNQFRQLLSNYPDVLSKLQKVTGGELRPGRKKKAEFLQDLTNIWFKKQGFEHIFCGEIYNENDIGGLHFYGRYLQLQNQGIGGRLPNNQAREEVVPGVIYTMGVVIKQGDRTVTDVIKGYGYLSNAQEMLLDATKIFKLQGNTEGACIYNVRDGETGKSFPTVFVREDKAIITFYPDATPKGKACRK</sequence>
<organism evidence="4 5">
    <name type="scientific">Fischerella muscicola CCMEE 5323</name>
    <dbReference type="NCBI Taxonomy" id="2019572"/>
    <lineage>
        <taxon>Bacteria</taxon>
        <taxon>Bacillati</taxon>
        <taxon>Cyanobacteriota</taxon>
        <taxon>Cyanophyceae</taxon>
        <taxon>Nostocales</taxon>
        <taxon>Hapalosiphonaceae</taxon>
        <taxon>Fischerella</taxon>
    </lineage>
</organism>
<evidence type="ECO:0000256" key="2">
    <source>
        <dbReference type="SAM" id="Phobius"/>
    </source>
</evidence>
<evidence type="ECO:0000259" key="3">
    <source>
        <dbReference type="Pfam" id="PF14436"/>
    </source>
</evidence>
<evidence type="ECO:0000313" key="4">
    <source>
        <dbReference type="EMBL" id="PLZ87074.1"/>
    </source>
</evidence>
<dbReference type="EMBL" id="NRQW01000425">
    <property type="protein sequence ID" value="PLZ87074.1"/>
    <property type="molecule type" value="Genomic_DNA"/>
</dbReference>
<keyword evidence="2" id="KW-1133">Transmembrane helix</keyword>
<keyword evidence="2" id="KW-0812">Transmembrane</keyword>
<dbReference type="InterPro" id="IPR037227">
    <property type="entry name" value="EndoU-like"/>
</dbReference>
<dbReference type="GO" id="GO:0004519">
    <property type="term" value="F:endonuclease activity"/>
    <property type="evidence" value="ECO:0007669"/>
    <property type="project" value="UniProtKB-KW"/>
</dbReference>
<dbReference type="InterPro" id="IPR029501">
    <property type="entry name" value="EndoU_bac"/>
</dbReference>
<dbReference type="AlphaFoldDB" id="A0A2N6JZW7"/>
<feature type="transmembrane region" description="Helical" evidence="2">
    <location>
        <begin position="16"/>
        <end position="33"/>
    </location>
</feature>
<proteinExistence type="predicted"/>
<keyword evidence="2" id="KW-0472">Membrane</keyword>
<protein>
    <submittedName>
        <fullName evidence="4">Endonuclease</fullName>
    </submittedName>
</protein>
<dbReference type="Proteomes" id="UP000235036">
    <property type="component" value="Unassembled WGS sequence"/>
</dbReference>
<dbReference type="RefSeq" id="WP_016865068.1">
    <property type="nucleotide sequence ID" value="NZ_CAWNVR010000541.1"/>
</dbReference>
<dbReference type="GO" id="GO:0004540">
    <property type="term" value="F:RNA nuclease activity"/>
    <property type="evidence" value="ECO:0007669"/>
    <property type="project" value="UniProtKB-ARBA"/>
</dbReference>
<keyword evidence="5" id="KW-1185">Reference proteome</keyword>
<dbReference type="Pfam" id="PF14436">
    <property type="entry name" value="EndoU_bacteria"/>
    <property type="match status" value="1"/>
</dbReference>
<keyword evidence="4" id="KW-0540">Nuclease</keyword>
<keyword evidence="4" id="KW-0255">Endonuclease</keyword>
<feature type="domain" description="Bacterial EndoU nuclease" evidence="3">
    <location>
        <begin position="141"/>
        <end position="272"/>
    </location>
</feature>
<dbReference type="SUPFAM" id="SSF142877">
    <property type="entry name" value="EndoU-like"/>
    <property type="match status" value="1"/>
</dbReference>
<reference evidence="4 5" key="1">
    <citation type="submission" date="2017-08" db="EMBL/GenBank/DDBJ databases">
        <title>Genomes of Fischerella (Mastigocladus) sp. strains.</title>
        <authorList>
            <person name="Miller S.R."/>
        </authorList>
    </citation>
    <scope>NUCLEOTIDE SEQUENCE [LARGE SCALE GENOMIC DNA]</scope>
    <source>
        <strain evidence="4 5">CCMEE 5323</strain>
    </source>
</reference>